<feature type="domain" description="LUD" evidence="1">
    <location>
        <begin position="8"/>
        <end position="109"/>
    </location>
</feature>
<protein>
    <recommendedName>
        <fullName evidence="1">LUD domain-containing protein</fullName>
    </recommendedName>
</protein>
<name>A0A0L0WD87_GOTPU</name>
<dbReference type="InterPro" id="IPR003741">
    <property type="entry name" value="LUD_dom"/>
</dbReference>
<dbReference type="AlphaFoldDB" id="A0A0L0WD87"/>
<dbReference type="Pfam" id="PF02589">
    <property type="entry name" value="LUD_dom"/>
    <property type="match status" value="1"/>
</dbReference>
<sequence length="114" mass="12960">MNIDFESELINNFKTRNIELTFFETLEETKNKIIELIPKKSTVGIGNSKTLKDMNISQVLNERGNIVFDKTLAKNKEESKAMKKKSLLSDWFITGTNAISKDGHIVNIDLVVID</sequence>
<dbReference type="STRING" id="1503.CLPU_3c01840"/>
<dbReference type="PANTHER" id="PTHR36179:SF2">
    <property type="entry name" value="LUD DOMAIN-CONTAINING PROTEIN"/>
    <property type="match status" value="1"/>
</dbReference>
<reference evidence="3" key="1">
    <citation type="submission" date="2015-07" db="EMBL/GenBank/DDBJ databases">
        <title>Draft genome sequence of the purine-degrading Gottschalkia purinilyticum DSM 1384 (formerly Clostridium purinilyticum).</title>
        <authorList>
            <person name="Poehlein A."/>
            <person name="Schiel-Bengelsdorf B."/>
            <person name="Bengelsdorf F.R."/>
            <person name="Daniel R."/>
            <person name="Duerre P."/>
        </authorList>
    </citation>
    <scope>NUCLEOTIDE SEQUENCE [LARGE SCALE GENOMIC DNA]</scope>
    <source>
        <strain evidence="3">DSM 1384</strain>
    </source>
</reference>
<evidence type="ECO:0000313" key="3">
    <source>
        <dbReference type="Proteomes" id="UP000037267"/>
    </source>
</evidence>
<organism evidence="2 3">
    <name type="scientific">Gottschalkia purinilytica</name>
    <name type="common">Clostridium purinilyticum</name>
    <dbReference type="NCBI Taxonomy" id="1503"/>
    <lineage>
        <taxon>Bacteria</taxon>
        <taxon>Bacillati</taxon>
        <taxon>Bacillota</taxon>
        <taxon>Tissierellia</taxon>
        <taxon>Tissierellales</taxon>
        <taxon>Gottschalkiaceae</taxon>
        <taxon>Gottschalkia</taxon>
    </lineage>
</organism>
<gene>
    <name evidence="2" type="ORF">CLPU_3c01840</name>
</gene>
<evidence type="ECO:0000313" key="2">
    <source>
        <dbReference type="EMBL" id="KNF09406.1"/>
    </source>
</evidence>
<proteinExistence type="predicted"/>
<dbReference type="PANTHER" id="PTHR36179">
    <property type="entry name" value="LUD_DOM DOMAIN-CONTAINING PROTEIN"/>
    <property type="match status" value="1"/>
</dbReference>
<dbReference type="Proteomes" id="UP000037267">
    <property type="component" value="Unassembled WGS sequence"/>
</dbReference>
<accession>A0A0L0WD87</accession>
<keyword evidence="3" id="KW-1185">Reference proteome</keyword>
<dbReference type="OrthoDB" id="9809147at2"/>
<dbReference type="EMBL" id="LGSS01000003">
    <property type="protein sequence ID" value="KNF09406.1"/>
    <property type="molecule type" value="Genomic_DNA"/>
</dbReference>
<evidence type="ECO:0000259" key="1">
    <source>
        <dbReference type="Pfam" id="PF02589"/>
    </source>
</evidence>
<comment type="caution">
    <text evidence="2">The sequence shown here is derived from an EMBL/GenBank/DDBJ whole genome shotgun (WGS) entry which is preliminary data.</text>
</comment>